<dbReference type="SUPFAM" id="SSF53850">
    <property type="entry name" value="Periplasmic binding protein-like II"/>
    <property type="match status" value="1"/>
</dbReference>
<dbReference type="InterPro" id="IPR005119">
    <property type="entry name" value="LysR_subst-bd"/>
</dbReference>
<evidence type="ECO:0000256" key="1">
    <source>
        <dbReference type="ARBA" id="ARBA00009437"/>
    </source>
</evidence>
<proteinExistence type="inferred from homology"/>
<dbReference type="Pfam" id="PF00126">
    <property type="entry name" value="HTH_1"/>
    <property type="match status" value="1"/>
</dbReference>
<name>A0A2U2MUZ6_9BIFI</name>
<dbReference type="Proteomes" id="UP000245753">
    <property type="component" value="Unassembled WGS sequence"/>
</dbReference>
<feature type="domain" description="HTH lysR-type" evidence="5">
    <location>
        <begin position="1"/>
        <end position="58"/>
    </location>
</feature>
<dbReference type="EMBL" id="QFFN01000001">
    <property type="protein sequence ID" value="PWG60679.1"/>
    <property type="molecule type" value="Genomic_DNA"/>
</dbReference>
<dbReference type="OrthoDB" id="3181812at2"/>
<dbReference type="Gene3D" id="3.40.190.290">
    <property type="match status" value="1"/>
</dbReference>
<dbReference type="CDD" id="cd05466">
    <property type="entry name" value="PBP2_LTTR_substrate"/>
    <property type="match status" value="1"/>
</dbReference>
<accession>A0A2U2MUZ6</accession>
<dbReference type="PRINTS" id="PR00039">
    <property type="entry name" value="HTHLYSR"/>
</dbReference>
<keyword evidence="4" id="KW-0804">Transcription</keyword>
<dbReference type="GO" id="GO:0005829">
    <property type="term" value="C:cytosol"/>
    <property type="evidence" value="ECO:0007669"/>
    <property type="project" value="TreeGrafter"/>
</dbReference>
<gene>
    <name evidence="6" type="ORF">DF200_00085</name>
</gene>
<dbReference type="GO" id="GO:0003677">
    <property type="term" value="F:DNA binding"/>
    <property type="evidence" value="ECO:0007669"/>
    <property type="project" value="UniProtKB-KW"/>
</dbReference>
<dbReference type="RefSeq" id="WP_109136275.1">
    <property type="nucleotide sequence ID" value="NZ_QFFN01000001.1"/>
</dbReference>
<keyword evidence="3" id="KW-0238">DNA-binding</keyword>
<dbReference type="InterPro" id="IPR036388">
    <property type="entry name" value="WH-like_DNA-bd_sf"/>
</dbReference>
<dbReference type="FunFam" id="1.10.10.10:FF:000001">
    <property type="entry name" value="LysR family transcriptional regulator"/>
    <property type="match status" value="1"/>
</dbReference>
<organism evidence="6 7">
    <name type="scientific">Bifidobacterium catulorum</name>
    <dbReference type="NCBI Taxonomy" id="1630173"/>
    <lineage>
        <taxon>Bacteria</taxon>
        <taxon>Bacillati</taxon>
        <taxon>Actinomycetota</taxon>
        <taxon>Actinomycetes</taxon>
        <taxon>Bifidobacteriales</taxon>
        <taxon>Bifidobacteriaceae</taxon>
        <taxon>Bifidobacterium</taxon>
    </lineage>
</organism>
<evidence type="ECO:0000256" key="3">
    <source>
        <dbReference type="ARBA" id="ARBA00023125"/>
    </source>
</evidence>
<dbReference type="Pfam" id="PF03466">
    <property type="entry name" value="LysR_substrate"/>
    <property type="match status" value="1"/>
</dbReference>
<keyword evidence="2" id="KW-0805">Transcription regulation</keyword>
<dbReference type="SUPFAM" id="SSF46785">
    <property type="entry name" value="Winged helix' DNA-binding domain"/>
    <property type="match status" value="1"/>
</dbReference>
<evidence type="ECO:0000313" key="6">
    <source>
        <dbReference type="EMBL" id="PWG60679.1"/>
    </source>
</evidence>
<reference evidence="6 7" key="1">
    <citation type="journal article" date="2018" name="Int. J. Syst. Evol. Microbiol.">
        <title>Bifidobacterium catulorum sp. nov., a novel taxon from the faeces of the baby common marmoset (Callithrix jacchus).</title>
        <authorList>
            <person name="Modesto M."/>
            <person name="Michelini S."/>
            <person name="Oki K."/>
            <person name="Biavati B."/>
            <person name="Watanabe K."/>
            <person name="Mattarelli P."/>
        </authorList>
    </citation>
    <scope>NUCLEOTIDE SEQUENCE [LARGE SCALE GENOMIC DNA]</scope>
    <source>
        <strain evidence="6 7">MRM 8.19</strain>
    </source>
</reference>
<evidence type="ECO:0000259" key="5">
    <source>
        <dbReference type="PROSITE" id="PS50931"/>
    </source>
</evidence>
<comment type="similarity">
    <text evidence="1">Belongs to the LysR transcriptional regulatory family.</text>
</comment>
<dbReference type="GO" id="GO:0003700">
    <property type="term" value="F:DNA-binding transcription factor activity"/>
    <property type="evidence" value="ECO:0007669"/>
    <property type="project" value="InterPro"/>
</dbReference>
<dbReference type="InterPro" id="IPR050950">
    <property type="entry name" value="HTH-type_LysR_regulators"/>
</dbReference>
<comment type="caution">
    <text evidence="6">The sequence shown here is derived from an EMBL/GenBank/DDBJ whole genome shotgun (WGS) entry which is preliminary data.</text>
</comment>
<sequence length="288" mass="32016">MELRVLRYFLAVAEEGNITWAAQLLRISQPTLSRQLKQLEEELGVTLFERGSHTITLTEEGRLLRERAQTIVSLADKTEFELKQSGNDLSGEIAVGCGEVRGMTLLSQRMAAFREIHPGVRFRVISTTSDIIQEQIEQGLMDFGLLTDPVDVSQYEFLRTGITEHWMAMVPHNHPLAERESLTPQDLKDVPLLFPVCTPVHNLLLNWFGQYADQARANIAGYCSLTNNAIVMMTNGLGIFLGLDLGMCYPGVRAIPLSPALQTGSVIVWKKQASTSPAAAEFARFLLS</sequence>
<dbReference type="InterPro" id="IPR000847">
    <property type="entry name" value="LysR_HTH_N"/>
</dbReference>
<dbReference type="PROSITE" id="PS50931">
    <property type="entry name" value="HTH_LYSR"/>
    <property type="match status" value="1"/>
</dbReference>
<dbReference type="AlphaFoldDB" id="A0A2U2MUZ6"/>
<keyword evidence="7" id="KW-1185">Reference proteome</keyword>
<protein>
    <submittedName>
        <fullName evidence="6">LysR family transcriptional regulator</fullName>
    </submittedName>
</protein>
<dbReference type="InterPro" id="IPR036390">
    <property type="entry name" value="WH_DNA-bd_sf"/>
</dbReference>
<evidence type="ECO:0000256" key="2">
    <source>
        <dbReference type="ARBA" id="ARBA00023015"/>
    </source>
</evidence>
<dbReference type="PANTHER" id="PTHR30419:SF8">
    <property type="entry name" value="NITROGEN ASSIMILATION TRANSCRIPTIONAL ACTIVATOR-RELATED"/>
    <property type="match status" value="1"/>
</dbReference>
<evidence type="ECO:0000256" key="4">
    <source>
        <dbReference type="ARBA" id="ARBA00023163"/>
    </source>
</evidence>
<dbReference type="PANTHER" id="PTHR30419">
    <property type="entry name" value="HTH-TYPE TRANSCRIPTIONAL REGULATOR YBHD"/>
    <property type="match status" value="1"/>
</dbReference>
<dbReference type="Gene3D" id="1.10.10.10">
    <property type="entry name" value="Winged helix-like DNA-binding domain superfamily/Winged helix DNA-binding domain"/>
    <property type="match status" value="1"/>
</dbReference>
<evidence type="ECO:0000313" key="7">
    <source>
        <dbReference type="Proteomes" id="UP000245753"/>
    </source>
</evidence>